<reference evidence="1 2" key="1">
    <citation type="submission" date="2019-06" db="EMBL/GenBank/DDBJ databases">
        <title>Complete genome sequence of Ensifer mexicanus ITTG R7 isolated from nodules of Acacia angustissima (Mill.) Kuntze.</title>
        <authorList>
            <person name="Rincon-Rosales R."/>
            <person name="Rogel M.A."/>
            <person name="Guerrero G."/>
            <person name="Rincon-Molina C.I."/>
            <person name="Lopez-Lopez A."/>
            <person name="Martinez-Romero E."/>
        </authorList>
    </citation>
    <scope>NUCLEOTIDE SEQUENCE [LARGE SCALE GENOMIC DNA]</scope>
    <source>
        <strain evidence="1 2">ITTG R7</strain>
    </source>
</reference>
<organism evidence="1 2">
    <name type="scientific">Sinorhizobium mexicanum</name>
    <dbReference type="NCBI Taxonomy" id="375549"/>
    <lineage>
        <taxon>Bacteria</taxon>
        <taxon>Pseudomonadati</taxon>
        <taxon>Pseudomonadota</taxon>
        <taxon>Alphaproteobacteria</taxon>
        <taxon>Hyphomicrobiales</taxon>
        <taxon>Rhizobiaceae</taxon>
        <taxon>Sinorhizobium/Ensifer group</taxon>
        <taxon>Sinorhizobium</taxon>
    </lineage>
</organism>
<dbReference type="CDD" id="cd06325">
    <property type="entry name" value="PBP1_ABC_unchar_transporter"/>
    <property type="match status" value="1"/>
</dbReference>
<accession>A0A859QKZ3</accession>
<proteinExistence type="predicted"/>
<protein>
    <submittedName>
        <fullName evidence="1">ABC transporter substrate-binding protein</fullName>
    </submittedName>
</protein>
<dbReference type="KEGG" id="emx:FKV68_12525"/>
<dbReference type="InterPro" id="IPR007487">
    <property type="entry name" value="ABC_transpt-TYRBP-like"/>
</dbReference>
<gene>
    <name evidence="1" type="ORF">FKV68_12525</name>
</gene>
<dbReference type="PANTHER" id="PTHR35271:SF1">
    <property type="entry name" value="ABC TRANSPORTER, SUBSTRATE-BINDING LIPOPROTEIN"/>
    <property type="match status" value="1"/>
</dbReference>
<keyword evidence="2" id="KW-1185">Reference proteome</keyword>
<evidence type="ECO:0000313" key="2">
    <source>
        <dbReference type="Proteomes" id="UP000510721"/>
    </source>
</evidence>
<dbReference type="Proteomes" id="UP000510721">
    <property type="component" value="Chromosome"/>
</dbReference>
<dbReference type="EMBL" id="CP041238">
    <property type="protein sequence ID" value="QLL62207.1"/>
    <property type="molecule type" value="Genomic_DNA"/>
</dbReference>
<dbReference type="Pfam" id="PF04392">
    <property type="entry name" value="ABC_sub_bind"/>
    <property type="match status" value="1"/>
</dbReference>
<sequence length="331" mass="35374">MKPKQLHSLAIAALFAVGFPAFAAAQQSPPRIGLLAYWPCEMQRYMDGSGEFGAFLHGLRELGYKAGQSVTVDCRSAGKQYDGLTVAALELTGIPVDVIVTMSQPAGHAARKATETIPIVTIVSGDPVGAGLAQSLARPGGNLTGVSYYATELSAKRLELLLEAVPGLKKIGMLANPKLSYLPFEEDARKEIRRLGLTALVEQVSAPHELDAAFSRMKAEGAEAVFILPDLMLADQSPHLAALAIKHRLPMIGWGDWFTEAGCLMAYSADYSGMGSRLAFYVDRILHGAKPGNLPIEQPTTFTLSVNLKTAKTLGIDLPQTLLLMAGEVVE</sequence>
<evidence type="ECO:0000313" key="1">
    <source>
        <dbReference type="EMBL" id="QLL62207.1"/>
    </source>
</evidence>
<dbReference type="AlphaFoldDB" id="A0A859QKZ3"/>
<dbReference type="RefSeq" id="WP_180938118.1">
    <property type="nucleotide sequence ID" value="NZ_CP041238.1"/>
</dbReference>
<name>A0A859QKZ3_9HYPH</name>
<dbReference type="Gene3D" id="3.40.50.2300">
    <property type="match status" value="2"/>
</dbReference>
<dbReference type="PANTHER" id="PTHR35271">
    <property type="entry name" value="ABC TRANSPORTER, SUBSTRATE-BINDING LIPOPROTEIN-RELATED"/>
    <property type="match status" value="1"/>
</dbReference>